<evidence type="ECO:0000313" key="3">
    <source>
        <dbReference type="Proteomes" id="UP000001304"/>
    </source>
</evidence>
<accession>E0SRD4</accession>
<feature type="transmembrane region" description="Helical" evidence="1">
    <location>
        <begin position="12"/>
        <end position="33"/>
    </location>
</feature>
<feature type="transmembrane region" description="Helical" evidence="1">
    <location>
        <begin position="137"/>
        <end position="158"/>
    </location>
</feature>
<feature type="transmembrane region" description="Helical" evidence="1">
    <location>
        <begin position="81"/>
        <end position="98"/>
    </location>
</feature>
<evidence type="ECO:0000256" key="1">
    <source>
        <dbReference type="SAM" id="Phobius"/>
    </source>
</evidence>
<feature type="transmembrane region" description="Helical" evidence="1">
    <location>
        <begin position="110"/>
        <end position="131"/>
    </location>
</feature>
<organism evidence="2 3">
    <name type="scientific">Ignisphaera aggregans (strain DSM 17230 / JCM 13409 / AQ1.S1)</name>
    <dbReference type="NCBI Taxonomy" id="583356"/>
    <lineage>
        <taxon>Archaea</taxon>
        <taxon>Thermoproteota</taxon>
        <taxon>Thermoprotei</taxon>
        <taxon>Desulfurococcales</taxon>
        <taxon>Desulfurococcaceae</taxon>
        <taxon>Ignisphaera</taxon>
    </lineage>
</organism>
<keyword evidence="1" id="KW-0812">Transmembrane</keyword>
<dbReference type="Proteomes" id="UP000001304">
    <property type="component" value="Chromosome"/>
</dbReference>
<dbReference type="AlphaFoldDB" id="E0SRD4"/>
<keyword evidence="2" id="KW-0808">Transferase</keyword>
<sequence length="226" mass="25686">MNIVNLINIENIIHDTIIAILLLIYIMFIVLLLTKKLYNFMTSRNIKHNVAVYYNRKIIHMSAGGIVSLLIPLFFKEPLVPMIFALIIALIIYLPHKMKRILYWFQVEENIYEVNFCIAWGISIAILWILLGDPYWAVIPALMISFGDAVTGIIRNIVFGYRTKHWIGNIGMAIVTIPIGYIYAGLAGIVSAVLSTIIERIELNPIDDNILITLVSTVTLALFRII</sequence>
<feature type="transmembrane region" description="Helical" evidence="1">
    <location>
        <begin position="170"/>
        <end position="198"/>
    </location>
</feature>
<keyword evidence="2" id="KW-0548">Nucleotidyltransferase</keyword>
<dbReference type="STRING" id="583356.Igag_1586"/>
<evidence type="ECO:0000313" key="2">
    <source>
        <dbReference type="EMBL" id="ADM28388.1"/>
    </source>
</evidence>
<dbReference type="KEGG" id="iag:Igag_1586"/>
<proteinExistence type="predicted"/>
<dbReference type="BioCyc" id="IAGG583356:GHAH-1578-MONOMER"/>
<dbReference type="EMBL" id="CP002098">
    <property type="protein sequence ID" value="ADM28388.1"/>
    <property type="molecule type" value="Genomic_DNA"/>
</dbReference>
<keyword evidence="1" id="KW-1133">Transmembrane helix</keyword>
<feature type="transmembrane region" description="Helical" evidence="1">
    <location>
        <begin position="54"/>
        <end position="75"/>
    </location>
</feature>
<reference evidence="2 3" key="1">
    <citation type="journal article" date="2010" name="Stand. Genomic Sci.">
        <title>Complete genome sequence of Ignisphaera aggregans type strain (AQ1.S1).</title>
        <authorList>
            <person name="Goker M."/>
            <person name="Held B."/>
            <person name="Lapidus A."/>
            <person name="Nolan M."/>
            <person name="Spring S."/>
            <person name="Yasawong M."/>
            <person name="Lucas S."/>
            <person name="Glavina Del Rio T."/>
            <person name="Tice H."/>
            <person name="Cheng J.F."/>
            <person name="Goodwin L."/>
            <person name="Tapia R."/>
            <person name="Pitluck S."/>
            <person name="Liolios K."/>
            <person name="Ivanova N."/>
            <person name="Mavromatis K."/>
            <person name="Mikhailova N."/>
            <person name="Pati A."/>
            <person name="Chen A."/>
            <person name="Palaniappan K."/>
            <person name="Brambilla E."/>
            <person name="Land M."/>
            <person name="Hauser L."/>
            <person name="Chang Y.J."/>
            <person name="Jeffries C.D."/>
            <person name="Brettin T."/>
            <person name="Detter J.C."/>
            <person name="Han C."/>
            <person name="Rohde M."/>
            <person name="Sikorski J."/>
            <person name="Woyke T."/>
            <person name="Bristow J."/>
            <person name="Eisen J.A."/>
            <person name="Markowitz V."/>
            <person name="Hugenholtz P."/>
            <person name="Kyrpides N.C."/>
            <person name="Klenk H.P."/>
        </authorList>
    </citation>
    <scope>NUCLEOTIDE SEQUENCE [LARGE SCALE GENOMIC DNA]</scope>
    <source>
        <strain evidence="3">DSM 17230 / JCM 13409 / AQ1.S1</strain>
    </source>
</reference>
<gene>
    <name evidence="2" type="ordered locus">Igag_1586</name>
</gene>
<keyword evidence="1" id="KW-0472">Membrane</keyword>
<keyword evidence="3" id="KW-1185">Reference proteome</keyword>
<dbReference type="HOGENOM" id="CLU_1280846_0_0_2"/>
<dbReference type="GO" id="GO:0016779">
    <property type="term" value="F:nucleotidyltransferase activity"/>
    <property type="evidence" value="ECO:0007669"/>
    <property type="project" value="UniProtKB-KW"/>
</dbReference>
<name>E0SRD4_IGNAA</name>
<protein>
    <submittedName>
        <fullName evidence="2">Phosphatidate cytidylyltransferase</fullName>
    </submittedName>
</protein>